<accession>A0AC61U7S4</accession>
<protein>
    <submittedName>
        <fullName evidence="1">Uncharacterized protein</fullName>
    </submittedName>
</protein>
<dbReference type="Proteomes" id="UP001059663">
    <property type="component" value="Chromosome"/>
</dbReference>
<evidence type="ECO:0000313" key="1">
    <source>
        <dbReference type="EMBL" id="UUZ45989.1"/>
    </source>
</evidence>
<proteinExistence type="predicted"/>
<sequence length="90" mass="9569">MIVLVDDGADLRGEDRATEVGVAERLPAAVEALVAGVEVADAAVLLVRAQRKSAKGVGRRLDESLAGYPRGYALMCAYVVRTLRELKEAS</sequence>
<evidence type="ECO:0000313" key="2">
    <source>
        <dbReference type="Proteomes" id="UP001059663"/>
    </source>
</evidence>
<organism evidence="1 2">
    <name type="scientific">Janibacter limosus</name>
    <dbReference type="NCBI Taxonomy" id="53458"/>
    <lineage>
        <taxon>Bacteria</taxon>
        <taxon>Bacillati</taxon>
        <taxon>Actinomycetota</taxon>
        <taxon>Actinomycetes</taxon>
        <taxon>Micrococcales</taxon>
        <taxon>Intrasporangiaceae</taxon>
        <taxon>Janibacter</taxon>
    </lineage>
</organism>
<gene>
    <name evidence="1" type="ORF">LP422_08995</name>
</gene>
<name>A0AC61U7S4_9MICO</name>
<reference evidence="1" key="1">
    <citation type="submission" date="2021-11" db="EMBL/GenBank/DDBJ databases">
        <title>Study of the species diversity of bacterial strains isolated from a unique natural object - Shulgan-Tash cave (Bashkiria).</title>
        <authorList>
            <person name="Sazanova A.L."/>
            <person name="Chirak E.R."/>
            <person name="Safronova V.I."/>
        </authorList>
    </citation>
    <scope>NUCLEOTIDE SEQUENCE</scope>
    <source>
        <strain evidence="1">P1</strain>
    </source>
</reference>
<dbReference type="EMBL" id="CP087977">
    <property type="protein sequence ID" value="UUZ45989.1"/>
    <property type="molecule type" value="Genomic_DNA"/>
</dbReference>